<dbReference type="EMBL" id="BGZK01000500">
    <property type="protein sequence ID" value="GBP47388.1"/>
    <property type="molecule type" value="Genomic_DNA"/>
</dbReference>
<reference evidence="1 2" key="1">
    <citation type="journal article" date="2019" name="Commun. Biol.">
        <title>The bagworm genome reveals a unique fibroin gene that provides high tensile strength.</title>
        <authorList>
            <person name="Kono N."/>
            <person name="Nakamura H."/>
            <person name="Ohtoshi R."/>
            <person name="Tomita M."/>
            <person name="Numata K."/>
            <person name="Arakawa K."/>
        </authorList>
    </citation>
    <scope>NUCLEOTIDE SEQUENCE [LARGE SCALE GENOMIC DNA]</scope>
</reference>
<protein>
    <submittedName>
        <fullName evidence="1">Uncharacterized protein</fullName>
    </submittedName>
</protein>
<gene>
    <name evidence="1" type="ORF">EVAR_38990_1</name>
</gene>
<evidence type="ECO:0000313" key="2">
    <source>
        <dbReference type="Proteomes" id="UP000299102"/>
    </source>
</evidence>
<accession>A0A4C1W7P7</accession>
<comment type="caution">
    <text evidence="1">The sequence shown here is derived from an EMBL/GenBank/DDBJ whole genome shotgun (WGS) entry which is preliminary data.</text>
</comment>
<proteinExistence type="predicted"/>
<evidence type="ECO:0000313" key="1">
    <source>
        <dbReference type="EMBL" id="GBP47388.1"/>
    </source>
</evidence>
<name>A0A4C1W7P7_EUMVA</name>
<dbReference type="Proteomes" id="UP000299102">
    <property type="component" value="Unassembled WGS sequence"/>
</dbReference>
<sequence length="84" mass="9688">MRLVSRLLDFTRNTTRKNSFRRRGGRRVQNRPRRALVRGRYSRLNSFETVSQDGAAGARDRLPPPTRTSYKSLAQCGFVACMEL</sequence>
<dbReference type="AlphaFoldDB" id="A0A4C1W7P7"/>
<keyword evidence="2" id="KW-1185">Reference proteome</keyword>
<organism evidence="1 2">
    <name type="scientific">Eumeta variegata</name>
    <name type="common">Bagworm moth</name>
    <name type="synonym">Eumeta japonica</name>
    <dbReference type="NCBI Taxonomy" id="151549"/>
    <lineage>
        <taxon>Eukaryota</taxon>
        <taxon>Metazoa</taxon>
        <taxon>Ecdysozoa</taxon>
        <taxon>Arthropoda</taxon>
        <taxon>Hexapoda</taxon>
        <taxon>Insecta</taxon>
        <taxon>Pterygota</taxon>
        <taxon>Neoptera</taxon>
        <taxon>Endopterygota</taxon>
        <taxon>Lepidoptera</taxon>
        <taxon>Glossata</taxon>
        <taxon>Ditrysia</taxon>
        <taxon>Tineoidea</taxon>
        <taxon>Psychidae</taxon>
        <taxon>Oiketicinae</taxon>
        <taxon>Eumeta</taxon>
    </lineage>
</organism>